<dbReference type="EMBL" id="RXOC01000001">
    <property type="protein sequence ID" value="RXF72553.1"/>
    <property type="molecule type" value="Genomic_DNA"/>
</dbReference>
<gene>
    <name evidence="2" type="ORF">EKH83_02185</name>
</gene>
<reference evidence="2 3" key="1">
    <citation type="submission" date="2018-12" db="EMBL/GenBank/DDBJ databases">
        <title>The Draft Genome Sequence of the Soil Bacterium Pedobacter tournemirensis R1.</title>
        <authorList>
            <person name="He J."/>
        </authorList>
    </citation>
    <scope>NUCLEOTIDE SEQUENCE [LARGE SCALE GENOMIC DNA]</scope>
    <source>
        <strain evidence="2 3">R1</strain>
    </source>
</reference>
<dbReference type="AlphaFoldDB" id="A0A4Q0MH00"/>
<keyword evidence="1" id="KW-0472">Membrane</keyword>
<proteinExistence type="predicted"/>
<comment type="caution">
    <text evidence="2">The sequence shown here is derived from an EMBL/GenBank/DDBJ whole genome shotgun (WGS) entry which is preliminary data.</text>
</comment>
<dbReference type="Proteomes" id="UP000290848">
    <property type="component" value="Unassembled WGS sequence"/>
</dbReference>
<keyword evidence="1" id="KW-1133">Transmembrane helix</keyword>
<evidence type="ECO:0000256" key="1">
    <source>
        <dbReference type="SAM" id="Phobius"/>
    </source>
</evidence>
<keyword evidence="1" id="KW-0812">Transmembrane</keyword>
<organism evidence="2 3">
    <name type="scientific">Arcticibacter tournemirensis</name>
    <dbReference type="NCBI Taxonomy" id="699437"/>
    <lineage>
        <taxon>Bacteria</taxon>
        <taxon>Pseudomonadati</taxon>
        <taxon>Bacteroidota</taxon>
        <taxon>Sphingobacteriia</taxon>
        <taxon>Sphingobacteriales</taxon>
        <taxon>Sphingobacteriaceae</taxon>
        <taxon>Arcticibacter</taxon>
    </lineage>
</organism>
<evidence type="ECO:0000313" key="2">
    <source>
        <dbReference type="EMBL" id="RXF72553.1"/>
    </source>
</evidence>
<feature type="transmembrane region" description="Helical" evidence="1">
    <location>
        <begin position="112"/>
        <end position="131"/>
    </location>
</feature>
<name>A0A4Q0MH00_9SPHI</name>
<feature type="transmembrane region" description="Helical" evidence="1">
    <location>
        <begin position="151"/>
        <end position="170"/>
    </location>
</feature>
<accession>A0A4Q0MH00</accession>
<evidence type="ECO:0000313" key="3">
    <source>
        <dbReference type="Proteomes" id="UP000290848"/>
    </source>
</evidence>
<dbReference type="RefSeq" id="WP_128767737.1">
    <property type="nucleotide sequence ID" value="NZ_RXOC01000001.1"/>
</dbReference>
<sequence>MKKRKRLDEELSRFEKLDQAELSLEQKLDELIVLLKESGLDSVRVIKLQDKFNRAVDSKILTANDIEEFRKLDDSKSSRVEIADDLETLLSTYKFDSTSSRKLIIGLRIKKIVMAIISALLITLGFSMIILPAPPYFEMFTIFYFTPDDGVTLMDLISLLIVFSGVYLLFTSFTSAKLKAQ</sequence>
<protein>
    <submittedName>
        <fullName evidence="2">Uncharacterized protein</fullName>
    </submittedName>
</protein>